<reference evidence="2 3" key="1">
    <citation type="submission" date="2021-01" db="EMBL/GenBank/DDBJ databases">
        <title>Genomic Encyclopedia of Type Strains, Phase IV (KMG-IV): sequencing the most valuable type-strain genomes for metagenomic binning, comparative biology and taxonomic classification.</title>
        <authorList>
            <person name="Goeker M."/>
        </authorList>
    </citation>
    <scope>NUCLEOTIDE SEQUENCE [LARGE SCALE GENOMIC DNA]</scope>
    <source>
        <strain evidence="2 3">DSM 25879</strain>
    </source>
</reference>
<feature type="transmembrane region" description="Helical" evidence="1">
    <location>
        <begin position="12"/>
        <end position="30"/>
    </location>
</feature>
<accession>A0ABS2NZU8</accession>
<dbReference type="Proteomes" id="UP000737402">
    <property type="component" value="Unassembled WGS sequence"/>
</dbReference>
<organism evidence="2 3">
    <name type="scientific">Sutcliffiella tianshenii</name>
    <dbReference type="NCBI Taxonomy" id="1463404"/>
    <lineage>
        <taxon>Bacteria</taxon>
        <taxon>Bacillati</taxon>
        <taxon>Bacillota</taxon>
        <taxon>Bacilli</taxon>
        <taxon>Bacillales</taxon>
        <taxon>Bacillaceae</taxon>
        <taxon>Sutcliffiella</taxon>
    </lineage>
</organism>
<evidence type="ECO:0000256" key="1">
    <source>
        <dbReference type="SAM" id="Phobius"/>
    </source>
</evidence>
<dbReference type="EMBL" id="JAFBED010000003">
    <property type="protein sequence ID" value="MBM7620003.1"/>
    <property type="molecule type" value="Genomic_DNA"/>
</dbReference>
<keyword evidence="3" id="KW-1185">Reference proteome</keyword>
<sequence>MKLFMILSQLFYVVGLVFWLPIWGMSFMAFDQGIAFWNTLFVLTISAYPLAVIICSILAWVLHNKKRRAAVIINLIPMLWVVGAGMLVLL</sequence>
<keyword evidence="1" id="KW-1133">Transmembrane helix</keyword>
<keyword evidence="1" id="KW-0812">Transmembrane</keyword>
<protein>
    <submittedName>
        <fullName evidence="2">ABC-type Fe3+ transport system permease subunit</fullName>
    </submittedName>
</protein>
<dbReference type="RefSeq" id="WP_204415325.1">
    <property type="nucleotide sequence ID" value="NZ_JAFBED010000003.1"/>
</dbReference>
<evidence type="ECO:0000313" key="3">
    <source>
        <dbReference type="Proteomes" id="UP000737402"/>
    </source>
</evidence>
<comment type="caution">
    <text evidence="2">The sequence shown here is derived from an EMBL/GenBank/DDBJ whole genome shotgun (WGS) entry which is preliminary data.</text>
</comment>
<feature type="transmembrane region" description="Helical" evidence="1">
    <location>
        <begin position="36"/>
        <end position="62"/>
    </location>
</feature>
<name>A0ABS2NZU8_9BACI</name>
<feature type="transmembrane region" description="Helical" evidence="1">
    <location>
        <begin position="69"/>
        <end position="89"/>
    </location>
</feature>
<evidence type="ECO:0000313" key="2">
    <source>
        <dbReference type="EMBL" id="MBM7620003.1"/>
    </source>
</evidence>
<gene>
    <name evidence="2" type="ORF">JOC95_001855</name>
</gene>
<proteinExistence type="predicted"/>
<keyword evidence="1" id="KW-0472">Membrane</keyword>